<dbReference type="OrthoDB" id="5396681at2759"/>
<evidence type="ECO:0000259" key="3">
    <source>
        <dbReference type="Pfam" id="PF26616"/>
    </source>
</evidence>
<dbReference type="Proteomes" id="UP000028524">
    <property type="component" value="Unassembled WGS sequence"/>
</dbReference>
<feature type="compositionally biased region" description="Low complexity" evidence="1">
    <location>
        <begin position="325"/>
        <end position="334"/>
    </location>
</feature>
<proteinExistence type="predicted"/>
<feature type="region of interest" description="Disordered" evidence="1">
    <location>
        <begin position="325"/>
        <end position="346"/>
    </location>
</feature>
<keyword evidence="2" id="KW-0812">Transmembrane</keyword>
<reference evidence="4 5" key="1">
    <citation type="journal article" date="2014" name="BMC Genomics">
        <title>Comparative genome sequencing reveals chemotype-specific gene clusters in the toxigenic black mold Stachybotrys.</title>
        <authorList>
            <person name="Semeiks J."/>
            <person name="Borek D."/>
            <person name="Otwinowski Z."/>
            <person name="Grishin N.V."/>
        </authorList>
    </citation>
    <scope>NUCLEOTIDE SEQUENCE [LARGE SCALE GENOMIC DNA]</scope>
    <source>
        <strain evidence="4 5">IBT 40285</strain>
    </source>
</reference>
<dbReference type="OMA" id="HWENISL"/>
<dbReference type="InterPro" id="IPR058257">
    <property type="entry name" value="CorA-like_dom"/>
</dbReference>
<keyword evidence="2" id="KW-1133">Transmembrane helix</keyword>
<evidence type="ECO:0000313" key="5">
    <source>
        <dbReference type="Proteomes" id="UP000028524"/>
    </source>
</evidence>
<feature type="transmembrane region" description="Helical" evidence="2">
    <location>
        <begin position="486"/>
        <end position="510"/>
    </location>
</feature>
<accession>A0A084QNV8</accession>
<evidence type="ECO:0000256" key="2">
    <source>
        <dbReference type="SAM" id="Phobius"/>
    </source>
</evidence>
<keyword evidence="2" id="KW-0472">Membrane</keyword>
<dbReference type="STRING" id="1283841.A0A084QNV8"/>
<evidence type="ECO:0000313" key="4">
    <source>
        <dbReference type="EMBL" id="KFA65643.1"/>
    </source>
</evidence>
<organism evidence="4 5">
    <name type="scientific">Stachybotrys chlorohalonatus (strain IBT 40285)</name>
    <dbReference type="NCBI Taxonomy" id="1283841"/>
    <lineage>
        <taxon>Eukaryota</taxon>
        <taxon>Fungi</taxon>
        <taxon>Dikarya</taxon>
        <taxon>Ascomycota</taxon>
        <taxon>Pezizomycotina</taxon>
        <taxon>Sordariomycetes</taxon>
        <taxon>Hypocreomycetidae</taxon>
        <taxon>Hypocreales</taxon>
        <taxon>Stachybotryaceae</taxon>
        <taxon>Stachybotrys</taxon>
    </lineage>
</organism>
<name>A0A084QNV8_STAC4</name>
<dbReference type="EMBL" id="KL660580">
    <property type="protein sequence ID" value="KFA65643.1"/>
    <property type="molecule type" value="Genomic_DNA"/>
</dbReference>
<dbReference type="InParanoid" id="A0A084QNV8"/>
<evidence type="ECO:0000256" key="1">
    <source>
        <dbReference type="SAM" id="MobiDB-lite"/>
    </source>
</evidence>
<sequence length="603" mass="68277">MASNANNAGSYQASCKDVDSYPCSLARSELSKQTLIEYHQTLNGQASSPYGELDLFEPNPKFNKVDLLDYSRNKKDPNQDPICRYIFIFSATSRDPLDCSKEQLQHVLHHHKVMPSFLEHVFTFCDRPHAHTQSSFRFHDWLRPGGKASTRKNLGRLEVQVQHCFNLVGLEYEKNENDVWDYNVRQTAAYYSFDPSGGQSTWLLLKGNAVVRDRIKDAAQSQGTLSDNSTLEASFVSALRTHLIIFEWCVANWTPYLCSLEKKITAAAANANHAPVETLVGDPEIKRAFSRKSTMLSEMNQGQDSGLNLQFPGRIRSFVRQLGRRLPSGPSSSGQKTPAGPPQSKKKVFSVDFDKEFRFKELQTMHNLATQLQDASLILEQDKTVIKDIIKRFEDLAECEDFKDLVKIEKHHLYNFSSSAQHYVREIENQQSFLTTIQSKLERHMALFNGILQYKNMRMGEYFAHQAKISTDNMETLTLKTKQETVSIHVITIMTLFFLPATFVSVRYGLPYLFDKGLTKDLQTFFSSNVIEFGDSPDDGDAGVNDGGDVGNWKTKWGALRLFGLVCGPLTGLVLLAWAAIYCTARHRRISAASKESDEEKLL</sequence>
<dbReference type="HOGENOM" id="CLU_025521_0_0_1"/>
<gene>
    <name evidence="4" type="ORF">S40285_05338</name>
</gene>
<dbReference type="Pfam" id="PF26616">
    <property type="entry name" value="CorA-like"/>
    <property type="match status" value="1"/>
</dbReference>
<feature type="domain" description="CorA-like transporter" evidence="3">
    <location>
        <begin position="13"/>
        <end position="270"/>
    </location>
</feature>
<protein>
    <recommendedName>
        <fullName evidence="3">CorA-like transporter domain-containing protein</fullName>
    </recommendedName>
</protein>
<dbReference type="AlphaFoldDB" id="A0A084QNV8"/>
<keyword evidence="5" id="KW-1185">Reference proteome</keyword>
<feature type="transmembrane region" description="Helical" evidence="2">
    <location>
        <begin position="562"/>
        <end position="581"/>
    </location>
</feature>